<dbReference type="RefSeq" id="WP_134176207.1">
    <property type="nucleotide sequence ID" value="NZ_SOCQ01000007.1"/>
</dbReference>
<evidence type="ECO:0000256" key="1">
    <source>
        <dbReference type="ARBA" id="ARBA00010164"/>
    </source>
</evidence>
<dbReference type="InterPro" id="IPR012893">
    <property type="entry name" value="HipA-like_C"/>
</dbReference>
<evidence type="ECO:0000256" key="3">
    <source>
        <dbReference type="ARBA" id="ARBA00022777"/>
    </source>
</evidence>
<comment type="similarity">
    <text evidence="1">Belongs to the HipA Ser/Thr kinase family.</text>
</comment>
<dbReference type="Pfam" id="PF07804">
    <property type="entry name" value="HipA_C"/>
    <property type="match status" value="1"/>
</dbReference>
<evidence type="ECO:0000256" key="2">
    <source>
        <dbReference type="ARBA" id="ARBA00022679"/>
    </source>
</evidence>
<dbReference type="GO" id="GO:0004674">
    <property type="term" value="F:protein serine/threonine kinase activity"/>
    <property type="evidence" value="ECO:0007669"/>
    <property type="project" value="TreeGrafter"/>
</dbReference>
<dbReference type="PANTHER" id="PTHR37419:SF8">
    <property type="entry name" value="TOXIN YJJJ"/>
    <property type="match status" value="1"/>
</dbReference>
<sequence length="428" mass="48185">MTLIAVYADWESLKGARRLGFLHARKTRNTNVFEFEYDPKALADPELSSITLDPRIGPFEGRQFPGEHQSRFGVFADSSPDRWGQLLMKRRLERDIRDGLLPSNSKLFESDYLLGVHDLFRVGALRYKLNDEGNFLDDRDGVAAPPFVELRALEQASLALENDRDNTASEGREWLRMLIAPGGSLGGARPKASVVDEFGQLWIAKFPSTRDDYDVGGWEFVVNALALNCGLRVATGMARRYASDHHCFLVKRFDRTARGGRHHFASAMTMTNRVDGDDASTGASYLELAEVIIEHGSEPNTDLRELWSRIVFNILVSNTDDHLRNHGFVLDPGRGWRLSAAYDMNPVAHADGLKLNITDSDNALDLELAREVAGYFRLRQRDAEEVIERLQKSVFQWPALSNILGISRGEQDRMAPAFPTPKNRILLN</sequence>
<organism evidence="5 6">
    <name type="scientific">Pseudomonas helmanticensis</name>
    <dbReference type="NCBI Taxonomy" id="1471381"/>
    <lineage>
        <taxon>Bacteria</taxon>
        <taxon>Pseudomonadati</taxon>
        <taxon>Pseudomonadota</taxon>
        <taxon>Gammaproteobacteria</taxon>
        <taxon>Pseudomonadales</taxon>
        <taxon>Pseudomonadaceae</taxon>
        <taxon>Pseudomonas</taxon>
    </lineage>
</organism>
<dbReference type="PANTHER" id="PTHR37419">
    <property type="entry name" value="SERINE/THREONINE-PROTEIN KINASE TOXIN HIPA"/>
    <property type="match status" value="1"/>
</dbReference>
<accession>A0A4R7VCA8</accession>
<dbReference type="AlphaFoldDB" id="A0A4R7VCA8"/>
<evidence type="ECO:0000313" key="6">
    <source>
        <dbReference type="Proteomes" id="UP000295804"/>
    </source>
</evidence>
<dbReference type="Gene3D" id="1.10.1070.20">
    <property type="match status" value="1"/>
</dbReference>
<dbReference type="InterPro" id="IPR052028">
    <property type="entry name" value="HipA_Ser/Thr_kinase"/>
</dbReference>
<feature type="domain" description="HipA-like C-terminal" evidence="4">
    <location>
        <begin position="184"/>
        <end position="394"/>
    </location>
</feature>
<dbReference type="GO" id="GO:0005829">
    <property type="term" value="C:cytosol"/>
    <property type="evidence" value="ECO:0007669"/>
    <property type="project" value="TreeGrafter"/>
</dbReference>
<keyword evidence="2" id="KW-0808">Transferase</keyword>
<evidence type="ECO:0000313" key="5">
    <source>
        <dbReference type="EMBL" id="TDV46723.1"/>
    </source>
</evidence>
<proteinExistence type="inferred from homology"/>
<reference evidence="5 6" key="1">
    <citation type="submission" date="2019-03" db="EMBL/GenBank/DDBJ databases">
        <title>Genomic analyses of the natural microbiome of Caenorhabditis elegans.</title>
        <authorList>
            <person name="Samuel B."/>
        </authorList>
    </citation>
    <scope>NUCLEOTIDE SEQUENCE [LARGE SCALE GENOMIC DNA]</scope>
    <source>
        <strain evidence="5 6">BIGb0525</strain>
    </source>
</reference>
<comment type="caution">
    <text evidence="5">The sequence shown here is derived from an EMBL/GenBank/DDBJ whole genome shotgun (WGS) entry which is preliminary data.</text>
</comment>
<evidence type="ECO:0000259" key="4">
    <source>
        <dbReference type="Pfam" id="PF07804"/>
    </source>
</evidence>
<gene>
    <name evidence="5" type="ORF">EDF87_107137</name>
</gene>
<dbReference type="Proteomes" id="UP000295804">
    <property type="component" value="Unassembled WGS sequence"/>
</dbReference>
<protein>
    <submittedName>
        <fullName evidence="5">Serine/threonine-protein kinase HipA</fullName>
    </submittedName>
</protein>
<keyword evidence="3 5" id="KW-0418">Kinase</keyword>
<name>A0A4R7VCA8_9PSED</name>
<dbReference type="EMBL" id="SOCQ01000007">
    <property type="protein sequence ID" value="TDV46723.1"/>
    <property type="molecule type" value="Genomic_DNA"/>
</dbReference>